<evidence type="ECO:0000256" key="10">
    <source>
        <dbReference type="ARBA" id="ARBA00030253"/>
    </source>
</evidence>
<feature type="transmembrane region" description="Helical" evidence="12">
    <location>
        <begin position="345"/>
        <end position="366"/>
    </location>
</feature>
<evidence type="ECO:0000256" key="9">
    <source>
        <dbReference type="ARBA" id="ARBA00023136"/>
    </source>
</evidence>
<keyword evidence="8 11" id="KW-0350">Heme biosynthesis</keyword>
<dbReference type="GO" id="GO:0006784">
    <property type="term" value="P:heme A biosynthetic process"/>
    <property type="evidence" value="ECO:0007669"/>
    <property type="project" value="EnsemblFungi"/>
</dbReference>
<dbReference type="EMBL" id="HE806319">
    <property type="protein sequence ID" value="CCH60630.1"/>
    <property type="molecule type" value="Genomic_DNA"/>
</dbReference>
<dbReference type="FunFam" id="1.10.357.140:FF:000004">
    <property type="entry name" value="Protoheme IX farnesyltransferase, mitochondrial"/>
    <property type="match status" value="1"/>
</dbReference>
<evidence type="ECO:0000256" key="12">
    <source>
        <dbReference type="SAM" id="Phobius"/>
    </source>
</evidence>
<dbReference type="InterPro" id="IPR030470">
    <property type="entry name" value="UbiA_prenylTrfase_CS"/>
</dbReference>
<dbReference type="OMA" id="MGREPDF"/>
<dbReference type="GO" id="GO:0031966">
    <property type="term" value="C:mitochondrial membrane"/>
    <property type="evidence" value="ECO:0007669"/>
    <property type="project" value="UniProtKB-SubCell"/>
</dbReference>
<dbReference type="CDD" id="cd13957">
    <property type="entry name" value="PT_UbiA_Cox10"/>
    <property type="match status" value="1"/>
</dbReference>
<keyword evidence="4 12" id="KW-0812">Transmembrane</keyword>
<evidence type="ECO:0000256" key="8">
    <source>
        <dbReference type="ARBA" id="ARBA00023133"/>
    </source>
</evidence>
<evidence type="ECO:0000256" key="7">
    <source>
        <dbReference type="ARBA" id="ARBA00023128"/>
    </source>
</evidence>
<keyword evidence="14" id="KW-1185">Reference proteome</keyword>
<feature type="transmembrane region" description="Helical" evidence="12">
    <location>
        <begin position="321"/>
        <end position="339"/>
    </location>
</feature>
<accession>I2H2M8</accession>
<dbReference type="FunCoup" id="I2H2M8">
    <property type="interactions" value="848"/>
</dbReference>
<evidence type="ECO:0000256" key="3">
    <source>
        <dbReference type="ARBA" id="ARBA00022679"/>
    </source>
</evidence>
<dbReference type="PANTHER" id="PTHR43448">
    <property type="entry name" value="PROTOHEME IX FARNESYLTRANSFERASE, MITOCHONDRIAL"/>
    <property type="match status" value="1"/>
</dbReference>
<evidence type="ECO:0000256" key="2">
    <source>
        <dbReference type="ARBA" id="ARBA00016335"/>
    </source>
</evidence>
<dbReference type="PANTHER" id="PTHR43448:SF2">
    <property type="entry name" value="PROTOHEME IX FARNESYLTRANSFERASE, MITOCHONDRIAL"/>
    <property type="match status" value="1"/>
</dbReference>
<keyword evidence="7 11" id="KW-0496">Mitochondrion</keyword>
<evidence type="ECO:0000256" key="11">
    <source>
        <dbReference type="PIRNR" id="PIRNR001773"/>
    </source>
</evidence>
<evidence type="ECO:0000313" key="14">
    <source>
        <dbReference type="Proteomes" id="UP000002866"/>
    </source>
</evidence>
<comment type="function">
    <text evidence="11">Converts protoheme IX and farnesyl diphosphate to heme O.</text>
</comment>
<organism evidence="13 14">
    <name type="scientific">Henningerozyma blattae (strain ATCC 34711 / CBS 6284 / DSM 70876 / NBRC 10599 / NRRL Y-10934 / UCD 77-7)</name>
    <name type="common">Yeast</name>
    <name type="synonym">Tetrapisispora blattae</name>
    <dbReference type="NCBI Taxonomy" id="1071380"/>
    <lineage>
        <taxon>Eukaryota</taxon>
        <taxon>Fungi</taxon>
        <taxon>Dikarya</taxon>
        <taxon>Ascomycota</taxon>
        <taxon>Saccharomycotina</taxon>
        <taxon>Saccharomycetes</taxon>
        <taxon>Saccharomycetales</taxon>
        <taxon>Saccharomycetaceae</taxon>
        <taxon>Henningerozyma</taxon>
    </lineage>
</organism>
<protein>
    <recommendedName>
        <fullName evidence="2 11">Protoheme IX farnesyltransferase, mitochondrial</fullName>
        <ecNumber evidence="11">2.5.1.-</ecNumber>
    </recommendedName>
    <alternativeName>
        <fullName evidence="10 11">Heme O synthase</fullName>
    </alternativeName>
</protein>
<dbReference type="InParanoid" id="I2H2M8"/>
<evidence type="ECO:0000256" key="5">
    <source>
        <dbReference type="ARBA" id="ARBA00022946"/>
    </source>
</evidence>
<keyword evidence="5" id="KW-0809">Transit peptide</keyword>
<evidence type="ECO:0000313" key="13">
    <source>
        <dbReference type="EMBL" id="CCH60630.1"/>
    </source>
</evidence>
<evidence type="ECO:0000256" key="6">
    <source>
        <dbReference type="ARBA" id="ARBA00022989"/>
    </source>
</evidence>
<dbReference type="Proteomes" id="UP000002866">
    <property type="component" value="Chromosome 4"/>
</dbReference>
<dbReference type="InterPro" id="IPR044878">
    <property type="entry name" value="UbiA_sf"/>
</dbReference>
<dbReference type="PROSITE" id="PS00943">
    <property type="entry name" value="UBIA"/>
    <property type="match status" value="1"/>
</dbReference>
<evidence type="ECO:0000256" key="1">
    <source>
        <dbReference type="ARBA" id="ARBA00004225"/>
    </source>
</evidence>
<dbReference type="GO" id="GO:0008495">
    <property type="term" value="F:protoheme IX farnesyltransferase activity"/>
    <property type="evidence" value="ECO:0007669"/>
    <property type="project" value="InterPro"/>
</dbReference>
<keyword evidence="3 11" id="KW-0808">Transferase</keyword>
<feature type="transmembrane region" description="Helical" evidence="12">
    <location>
        <begin position="395"/>
        <end position="413"/>
    </location>
</feature>
<name>I2H2M8_HENB6</name>
<dbReference type="Pfam" id="PF01040">
    <property type="entry name" value="UbiA"/>
    <property type="match status" value="1"/>
</dbReference>
<dbReference type="EC" id="2.5.1.-" evidence="11"/>
<dbReference type="OrthoDB" id="5211at2759"/>
<dbReference type="InterPro" id="IPR016315">
    <property type="entry name" value="Protohaem_IX_farnesylTrfase_mt"/>
</dbReference>
<dbReference type="AlphaFoldDB" id="I2H2M8"/>
<dbReference type="InterPro" id="IPR006369">
    <property type="entry name" value="Protohaem_IX_farnesylTrfase"/>
</dbReference>
<proteinExistence type="inferred from homology"/>
<dbReference type="RefSeq" id="XP_004180149.1">
    <property type="nucleotide sequence ID" value="XM_004180101.1"/>
</dbReference>
<keyword evidence="6 12" id="KW-1133">Transmembrane helix</keyword>
<dbReference type="HOGENOM" id="CLU_029631_2_1_1"/>
<gene>
    <name evidence="13" type="primary">TBLA0D01220</name>
    <name evidence="13" type="ORF">TBLA_0D01220</name>
</gene>
<dbReference type="STRING" id="1071380.I2H2M8"/>
<dbReference type="KEGG" id="tbl:TBLA_0D01220"/>
<feature type="transmembrane region" description="Helical" evidence="12">
    <location>
        <begin position="242"/>
        <end position="262"/>
    </location>
</feature>
<sequence>MLKPPPSYTISFQLTRICHQQVKISSSILNLNVSRRYLSSSRDSTTDFDFTSNIQLVPRWKNIKSKLAQTATTALSCTSEVSQNSPIYQNLPFKATPKVNSTNLKSALKGKDWLSTYFQLTKPHLTFLVMLSSICSYALSPYTADLTQLIALTVGTTLCSGSANAINMGREPSFDRQMTRTAMRPVARGALSSKQAFKFAAGCGTMGGAILLAGVNPVVSLLGVSNIALYGWLYTSLKRTSILNTWVGGLVGAIPPLMGWAAAANMPALSLLDPGCWCLAGLLYAWQFPHFNTLSHGIREQYRKAGYIMTAWKKPLLNARVAARYSLLMFPLCFGLTWYGVTDQWFPWDSGLVNGWLAFWSCRFYWQQRKVILGKYKGKNLEEAIIKVNKYAKKGFWCSIVQLPLVLILAIIHKKGRWDGVFE</sequence>
<comment type="subcellular location">
    <subcellularLocation>
        <location evidence="1">Mitochondrion membrane</location>
        <topology evidence="1">Multi-pass membrane protein</topology>
    </subcellularLocation>
</comment>
<feature type="transmembrane region" description="Helical" evidence="12">
    <location>
        <begin position="206"/>
        <end position="230"/>
    </location>
</feature>
<dbReference type="InterPro" id="IPR000537">
    <property type="entry name" value="UbiA_prenyltransferase"/>
</dbReference>
<keyword evidence="9 11" id="KW-0472">Membrane</keyword>
<dbReference type="GeneID" id="14495613"/>
<dbReference type="Gene3D" id="1.10.357.140">
    <property type="entry name" value="UbiA prenyltransferase"/>
    <property type="match status" value="1"/>
</dbReference>
<dbReference type="PIRSF" id="PIRSF001773">
    <property type="entry name" value="COX10"/>
    <property type="match status" value="1"/>
</dbReference>
<dbReference type="NCBIfam" id="TIGR01473">
    <property type="entry name" value="cyoE_ctaB"/>
    <property type="match status" value="1"/>
</dbReference>
<reference evidence="13 14" key="1">
    <citation type="journal article" date="2011" name="Proc. Natl. Acad. Sci. U.S.A.">
        <title>Evolutionary erosion of yeast sex chromosomes by mating-type switching accidents.</title>
        <authorList>
            <person name="Gordon J.L."/>
            <person name="Armisen D."/>
            <person name="Proux-Wera E."/>
            <person name="Oheigeartaigh S.S."/>
            <person name="Byrne K.P."/>
            <person name="Wolfe K.H."/>
        </authorList>
    </citation>
    <scope>NUCLEOTIDE SEQUENCE [LARGE SCALE GENOMIC DNA]</scope>
    <source>
        <strain evidence="14">ATCC 34711 / CBS 6284 / DSM 70876 / NBRC 10599 / NRRL Y-10934 / UCD 77-7</strain>
    </source>
</reference>
<comment type="similarity">
    <text evidence="11">Belongs to the ubiA prenyltransferase family.</text>
</comment>
<evidence type="ECO:0000256" key="4">
    <source>
        <dbReference type="ARBA" id="ARBA00022692"/>
    </source>
</evidence>
<dbReference type="eggNOG" id="KOG1380">
    <property type="taxonomic scope" value="Eukaryota"/>
</dbReference>